<dbReference type="EMBL" id="WTPX01000097">
    <property type="protein sequence ID" value="NNJ26778.1"/>
    <property type="molecule type" value="Genomic_DNA"/>
</dbReference>
<keyword evidence="3" id="KW-1185">Reference proteome</keyword>
<comment type="similarity">
    <text evidence="1">Belongs to the LOR family.</text>
</comment>
<name>A0ABX1VG09_9PLAN</name>
<organism evidence="2 3">
    <name type="scientific">Alienimonas chondri</name>
    <dbReference type="NCBI Taxonomy" id="2681879"/>
    <lineage>
        <taxon>Bacteria</taxon>
        <taxon>Pseudomonadati</taxon>
        <taxon>Planctomycetota</taxon>
        <taxon>Planctomycetia</taxon>
        <taxon>Planctomycetales</taxon>
        <taxon>Planctomycetaceae</taxon>
        <taxon>Alienimonas</taxon>
    </lineage>
</organism>
<reference evidence="2 3" key="1">
    <citation type="journal article" date="2020" name="Syst. Appl. Microbiol.">
        <title>Alienimonas chondri sp. nov., a novel planctomycete isolated from the biofilm of the red alga Chondrus crispus.</title>
        <authorList>
            <person name="Vitorino I."/>
            <person name="Albuquerque L."/>
            <person name="Wiegand S."/>
            <person name="Kallscheuer N."/>
            <person name="da Costa M.S."/>
            <person name="Lobo-da-Cunha A."/>
            <person name="Jogler C."/>
            <person name="Lage O.M."/>
        </authorList>
    </citation>
    <scope>NUCLEOTIDE SEQUENCE [LARGE SCALE GENOMIC DNA]</scope>
    <source>
        <strain evidence="2 3">LzC2</strain>
    </source>
</reference>
<dbReference type="Pfam" id="PF04525">
    <property type="entry name" value="LOR"/>
    <property type="match status" value="1"/>
</dbReference>
<accession>A0ABX1VG09</accession>
<dbReference type="RefSeq" id="WP_171188124.1">
    <property type="nucleotide sequence ID" value="NZ_WTPX01000097.1"/>
</dbReference>
<dbReference type="InterPro" id="IPR025659">
    <property type="entry name" value="Tubby-like_C"/>
</dbReference>
<dbReference type="InterPro" id="IPR038595">
    <property type="entry name" value="LOR_sf"/>
</dbReference>
<comment type="caution">
    <text evidence="2">The sequence shown here is derived from an EMBL/GenBank/DDBJ whole genome shotgun (WGS) entry which is preliminary data.</text>
</comment>
<dbReference type="SUPFAM" id="SSF54518">
    <property type="entry name" value="Tubby C-terminal domain-like"/>
    <property type="match status" value="1"/>
</dbReference>
<sequence length="199" mass="22044">MSDATDPAATDAVEYTIRRKVFTLLGAKFHIYDAEGNLVGFSKQKAFKLKEDIRIYRDESMEEEWLKIAARSVIDFSAAYDVTDSRTGEAIGTLRRKGLKSMFRDSWEVLDANEASVGQIQEDSALMATVRRLTDYGWIFPQKFTLTPDGGGAPIANYSTNFNPFVHKLKVDVHGGNPLHPFVPLAAGILLVAIEGKQG</sequence>
<proteinExistence type="inferred from homology"/>
<protein>
    <recommendedName>
        <fullName evidence="4">TubC N-terminal docking domain-containing protein</fullName>
    </recommendedName>
</protein>
<dbReference type="Gene3D" id="2.40.160.200">
    <property type="entry name" value="LURP1-related"/>
    <property type="match status" value="1"/>
</dbReference>
<evidence type="ECO:0000313" key="3">
    <source>
        <dbReference type="Proteomes" id="UP000609651"/>
    </source>
</evidence>
<dbReference type="Proteomes" id="UP000609651">
    <property type="component" value="Unassembled WGS sequence"/>
</dbReference>
<gene>
    <name evidence="2" type="ORF">LzC2_28690</name>
</gene>
<evidence type="ECO:0000313" key="2">
    <source>
        <dbReference type="EMBL" id="NNJ26778.1"/>
    </source>
</evidence>
<evidence type="ECO:0008006" key="4">
    <source>
        <dbReference type="Google" id="ProtNLM"/>
    </source>
</evidence>
<evidence type="ECO:0000256" key="1">
    <source>
        <dbReference type="ARBA" id="ARBA00005437"/>
    </source>
</evidence>
<dbReference type="InterPro" id="IPR007612">
    <property type="entry name" value="LOR"/>
</dbReference>